<dbReference type="PANTHER" id="PTHR21301:SF10">
    <property type="entry name" value="REVERSE TRANSCRIPTASE DOMAIN-CONTAINING PROTEIN"/>
    <property type="match status" value="1"/>
</dbReference>
<dbReference type="AlphaFoldDB" id="A0A5J4P0A6"/>
<dbReference type="EMBL" id="QNGE01000240">
    <property type="protein sequence ID" value="KAA3681274.1"/>
    <property type="molecule type" value="Genomic_DNA"/>
</dbReference>
<accession>A0A5J4P0A6</accession>
<evidence type="ECO:0000313" key="1">
    <source>
        <dbReference type="EMBL" id="KAA3681274.1"/>
    </source>
</evidence>
<dbReference type="PANTHER" id="PTHR21301">
    <property type="entry name" value="REVERSE TRANSCRIPTASE"/>
    <property type="match status" value="1"/>
</dbReference>
<comment type="caution">
    <text evidence="1">The sequence shown here is derived from an EMBL/GenBank/DDBJ whole genome shotgun (WGS) entry which is preliminary data.</text>
</comment>
<evidence type="ECO:0008006" key="3">
    <source>
        <dbReference type="Google" id="ProtNLM"/>
    </source>
</evidence>
<organism evidence="1 2">
    <name type="scientific">Paragonimus westermani</name>
    <dbReference type="NCBI Taxonomy" id="34504"/>
    <lineage>
        <taxon>Eukaryota</taxon>
        <taxon>Metazoa</taxon>
        <taxon>Spiralia</taxon>
        <taxon>Lophotrochozoa</taxon>
        <taxon>Platyhelminthes</taxon>
        <taxon>Trematoda</taxon>
        <taxon>Digenea</taxon>
        <taxon>Plagiorchiida</taxon>
        <taxon>Troglotremata</taxon>
        <taxon>Troglotrematidae</taxon>
        <taxon>Paragonimus</taxon>
    </lineage>
</organism>
<proteinExistence type="predicted"/>
<dbReference type="Proteomes" id="UP000324629">
    <property type="component" value="Unassembled WGS sequence"/>
</dbReference>
<name>A0A5J4P0A6_9TREM</name>
<gene>
    <name evidence="1" type="ORF">DEA37_0000849</name>
</gene>
<keyword evidence="2" id="KW-1185">Reference proteome</keyword>
<evidence type="ECO:0000313" key="2">
    <source>
        <dbReference type="Proteomes" id="UP000324629"/>
    </source>
</evidence>
<reference evidence="1 2" key="1">
    <citation type="journal article" date="2019" name="Gigascience">
        <title>Whole-genome sequence of the oriental lung fluke Paragonimus westermani.</title>
        <authorList>
            <person name="Oey H."/>
            <person name="Zakrzewski M."/>
            <person name="Narain K."/>
            <person name="Devi K.R."/>
            <person name="Agatsuma T."/>
            <person name="Nawaratna S."/>
            <person name="Gobert G.N."/>
            <person name="Jones M.K."/>
            <person name="Ragan M.A."/>
            <person name="McManus D.P."/>
            <person name="Krause L."/>
        </authorList>
    </citation>
    <scope>NUCLEOTIDE SEQUENCE [LARGE SCALE GENOMIC DNA]</scope>
    <source>
        <strain evidence="1 2">IND2009</strain>
    </source>
</reference>
<protein>
    <recommendedName>
        <fullName evidence="3">Reverse transcriptase domain-containing protein</fullName>
    </recommendedName>
</protein>
<sequence>MGSPISLTVANLFMQDLEKKLLSNFPDPPRIWWRYVDDTLVMIRKETIDKFMRHINSFHQHIKFTIERESVDHELSFLDCGIRRRADGKLDTGVHGKDTHSKRLPMLTQDLNGLLQWALSTDATKQQTQISVPTDICQLHTGPYSSRPCTSCTDETYRNSYSEDDLSYRDDFSRHSHLAVLSFKAAFANICGALRTMNALTATTNCWEVGRFGIKVRVPNLPRT</sequence>